<protein>
    <submittedName>
        <fullName evidence="1">Uncharacterized protein</fullName>
    </submittedName>
</protein>
<gene>
    <name evidence="1" type="ORF">MES4922_620003</name>
</gene>
<evidence type="ECO:0000313" key="2">
    <source>
        <dbReference type="Proteomes" id="UP001152604"/>
    </source>
</evidence>
<organism evidence="1 2">
    <name type="scientific">Mesorhizobium ventifaucium</name>
    <dbReference type="NCBI Taxonomy" id="666020"/>
    <lineage>
        <taxon>Bacteria</taxon>
        <taxon>Pseudomonadati</taxon>
        <taxon>Pseudomonadota</taxon>
        <taxon>Alphaproteobacteria</taxon>
        <taxon>Hyphomicrobiales</taxon>
        <taxon>Phyllobacteriaceae</taxon>
        <taxon>Mesorhizobium</taxon>
    </lineage>
</organism>
<accession>A0ABM9EDD7</accession>
<comment type="caution">
    <text evidence="1">The sequence shown here is derived from an EMBL/GenBank/DDBJ whole genome shotgun (WGS) entry which is preliminary data.</text>
</comment>
<keyword evidence="2" id="KW-1185">Reference proteome</keyword>
<sequence>MSAAPLNTGLRGEHANVTAECHAFFAELDTHNCRRRGTRAVHVGRPNRRVHSHYLSWLIELPWQGRGCRNPTPRTTVFLVHNGRAASSPRGFLKRSNRKLS</sequence>
<reference evidence="1" key="1">
    <citation type="submission" date="2022-03" db="EMBL/GenBank/DDBJ databases">
        <authorList>
            <person name="Brunel B."/>
        </authorList>
    </citation>
    <scope>NUCLEOTIDE SEQUENCE</scope>
    <source>
        <strain evidence="1">STM4922sample</strain>
    </source>
</reference>
<evidence type="ECO:0000313" key="1">
    <source>
        <dbReference type="EMBL" id="CAH2407325.1"/>
    </source>
</evidence>
<dbReference type="Proteomes" id="UP001152604">
    <property type="component" value="Unassembled WGS sequence"/>
</dbReference>
<dbReference type="EMBL" id="CAKXZS010000059">
    <property type="protein sequence ID" value="CAH2407325.1"/>
    <property type="molecule type" value="Genomic_DNA"/>
</dbReference>
<proteinExistence type="predicted"/>
<name>A0ABM9EDD7_9HYPH</name>